<keyword evidence="2" id="KW-0285">Flavoprotein</keyword>
<organism evidence="6 7">
    <name type="scientific">Alitiscatomonas aceti</name>
    <dbReference type="NCBI Taxonomy" id="2981724"/>
    <lineage>
        <taxon>Bacteria</taxon>
        <taxon>Bacillati</taxon>
        <taxon>Bacillota</taxon>
        <taxon>Clostridia</taxon>
        <taxon>Lachnospirales</taxon>
        <taxon>Lachnospiraceae</taxon>
        <taxon>Alitiscatomonas</taxon>
    </lineage>
</organism>
<evidence type="ECO:0000256" key="1">
    <source>
        <dbReference type="ARBA" id="ARBA00001917"/>
    </source>
</evidence>
<dbReference type="InterPro" id="IPR002563">
    <property type="entry name" value="Flavin_Rdtase-like_dom"/>
</dbReference>
<accession>A0ABT2V2C6</accession>
<sequence length="244" mass="26635">MGKRQFKPGNMLYPVPAVMVSVADKEGNANIITVAWAGTVCTNPPMLTISIRPERYSYHMIRETGEFVVNLTTEELARATDYCGVRSGRDTDKWADMGLTKEKASKVSVPLIRECPVNLECRVVRVDELGSHHMFLAQVVAVDVDEKYMDEKDTFHLSAARPMAYSHGRYYGLGECLGTFGYSVKKTAEKRGSGKGKAAPEAGNSSGRRKDGIKAGRGAGRQRPGTRQGKAVGRPQSGPPGIRK</sequence>
<dbReference type="EMBL" id="JAOQJF010000015">
    <property type="protein sequence ID" value="MCU6800064.1"/>
    <property type="molecule type" value="Genomic_DNA"/>
</dbReference>
<dbReference type="Proteomes" id="UP001652395">
    <property type="component" value="Unassembled WGS sequence"/>
</dbReference>
<comment type="cofactor">
    <cofactor evidence="1">
        <name>FMN</name>
        <dbReference type="ChEBI" id="CHEBI:58210"/>
    </cofactor>
</comment>
<feature type="domain" description="Flavin reductase like" evidence="5">
    <location>
        <begin position="11"/>
        <end position="157"/>
    </location>
</feature>
<proteinExistence type="inferred from homology"/>
<evidence type="ECO:0000259" key="5">
    <source>
        <dbReference type="SMART" id="SM00903"/>
    </source>
</evidence>
<evidence type="ECO:0000256" key="3">
    <source>
        <dbReference type="ARBA" id="ARBA00038054"/>
    </source>
</evidence>
<dbReference type="PANTHER" id="PTHR43567">
    <property type="entry name" value="FLAVOREDOXIN-RELATED-RELATED"/>
    <property type="match status" value="1"/>
</dbReference>
<name>A0ABT2V2C6_9FIRM</name>
<dbReference type="SMART" id="SM00903">
    <property type="entry name" value="Flavin_Reduct"/>
    <property type="match status" value="1"/>
</dbReference>
<keyword evidence="7" id="KW-1185">Reference proteome</keyword>
<evidence type="ECO:0000256" key="4">
    <source>
        <dbReference type="SAM" id="MobiDB-lite"/>
    </source>
</evidence>
<evidence type="ECO:0000256" key="2">
    <source>
        <dbReference type="ARBA" id="ARBA00022630"/>
    </source>
</evidence>
<dbReference type="Pfam" id="PF01613">
    <property type="entry name" value="Flavin_Reduct"/>
    <property type="match status" value="1"/>
</dbReference>
<reference evidence="6 7" key="1">
    <citation type="journal article" date="2021" name="ISME Commun">
        <title>Automated analysis of genomic sequences facilitates high-throughput and comprehensive description of bacteria.</title>
        <authorList>
            <person name="Hitch T.C.A."/>
        </authorList>
    </citation>
    <scope>NUCLEOTIDE SEQUENCE [LARGE SCALE GENOMIC DNA]</scope>
    <source>
        <strain evidence="7">f_CCE</strain>
    </source>
</reference>
<gene>
    <name evidence="6" type="ORF">OCV69_08970</name>
</gene>
<dbReference type="SUPFAM" id="SSF50475">
    <property type="entry name" value="FMN-binding split barrel"/>
    <property type="match status" value="1"/>
</dbReference>
<evidence type="ECO:0000313" key="6">
    <source>
        <dbReference type="EMBL" id="MCU6800064.1"/>
    </source>
</evidence>
<dbReference type="InterPro" id="IPR052174">
    <property type="entry name" value="Flavoredoxin"/>
</dbReference>
<dbReference type="PANTHER" id="PTHR43567:SF1">
    <property type="entry name" value="FLAVOREDOXIN"/>
    <property type="match status" value="1"/>
</dbReference>
<dbReference type="Gene3D" id="2.30.110.10">
    <property type="entry name" value="Electron Transport, Fmn-binding Protein, Chain A"/>
    <property type="match status" value="1"/>
</dbReference>
<feature type="region of interest" description="Disordered" evidence="4">
    <location>
        <begin position="188"/>
        <end position="244"/>
    </location>
</feature>
<protein>
    <submittedName>
        <fullName evidence="6">Flavin reductase family protein</fullName>
    </submittedName>
</protein>
<dbReference type="InterPro" id="IPR012349">
    <property type="entry name" value="Split_barrel_FMN-bd"/>
</dbReference>
<comment type="caution">
    <text evidence="6">The sequence shown here is derived from an EMBL/GenBank/DDBJ whole genome shotgun (WGS) entry which is preliminary data.</text>
</comment>
<evidence type="ECO:0000313" key="7">
    <source>
        <dbReference type="Proteomes" id="UP001652395"/>
    </source>
</evidence>
<comment type="similarity">
    <text evidence="3">Belongs to the flavoredoxin family.</text>
</comment>